<organism evidence="3 4">
    <name type="scientific">Paenibacillus donghaensis</name>
    <dbReference type="NCBI Taxonomy" id="414771"/>
    <lineage>
        <taxon>Bacteria</taxon>
        <taxon>Bacillati</taxon>
        <taxon>Bacillota</taxon>
        <taxon>Bacilli</taxon>
        <taxon>Bacillales</taxon>
        <taxon>Paenibacillaceae</taxon>
        <taxon>Paenibacillus</taxon>
    </lineage>
</organism>
<feature type="signal peptide" evidence="2">
    <location>
        <begin position="1"/>
        <end position="26"/>
    </location>
</feature>
<dbReference type="AlphaFoldDB" id="A0A2Z2KCY2"/>
<protein>
    <recommendedName>
        <fullName evidence="5">Inhibitor of growth protein N-terminal histone-binding domain-containing protein</fullName>
    </recommendedName>
</protein>
<sequence length="185" mass="19844">MRKSLFTGLIVLVMVLSACSSNEPEAAIPASDDEVQESVMNFYNEISRIEQSGKSSLEDFNAALSSYSAGEVSAKQLKKAIKQFQKNAANLTEETADVEIVSGLPENIRKLLVESIIAFQSAYSLKEEASKSADSPNVSPEQFNKIIENADVAMLFGISKLNEARVASGLIEPDSTTTTEGGSAN</sequence>
<evidence type="ECO:0000256" key="2">
    <source>
        <dbReference type="SAM" id="SignalP"/>
    </source>
</evidence>
<feature type="chain" id="PRO_5038851718" description="Inhibitor of growth protein N-terminal histone-binding domain-containing protein" evidence="2">
    <location>
        <begin position="27"/>
        <end position="185"/>
    </location>
</feature>
<proteinExistence type="predicted"/>
<name>A0A2Z2KCY2_9BACL</name>
<accession>A0A2Z2KCY2</accession>
<gene>
    <name evidence="3" type="ORF">B9T62_23525</name>
</gene>
<dbReference type="KEGG" id="pdh:B9T62_23525"/>
<dbReference type="EMBL" id="CP021780">
    <property type="protein sequence ID" value="ASA23507.1"/>
    <property type="molecule type" value="Genomic_DNA"/>
</dbReference>
<dbReference type="PROSITE" id="PS51257">
    <property type="entry name" value="PROKAR_LIPOPROTEIN"/>
    <property type="match status" value="1"/>
</dbReference>
<keyword evidence="4" id="KW-1185">Reference proteome</keyword>
<dbReference type="RefSeq" id="WP_087917495.1">
    <property type="nucleotide sequence ID" value="NZ_CP021780.1"/>
</dbReference>
<dbReference type="Proteomes" id="UP000249890">
    <property type="component" value="Chromosome"/>
</dbReference>
<keyword evidence="2" id="KW-0732">Signal</keyword>
<evidence type="ECO:0008006" key="5">
    <source>
        <dbReference type="Google" id="ProtNLM"/>
    </source>
</evidence>
<reference evidence="3 4" key="1">
    <citation type="submission" date="2017-06" db="EMBL/GenBank/DDBJ databases">
        <title>Complete genome sequence of Paenibacillus donghaensis KCTC 13049T isolated from East Sea sediment, South Korea.</title>
        <authorList>
            <person name="Jung B.K."/>
            <person name="Hong S.-J."/>
            <person name="Shin J.-H."/>
        </authorList>
    </citation>
    <scope>NUCLEOTIDE SEQUENCE [LARGE SCALE GENOMIC DNA]</scope>
    <source>
        <strain evidence="3 4">KCTC 13049</strain>
    </source>
</reference>
<evidence type="ECO:0000256" key="1">
    <source>
        <dbReference type="SAM" id="Coils"/>
    </source>
</evidence>
<evidence type="ECO:0000313" key="3">
    <source>
        <dbReference type="EMBL" id="ASA23507.1"/>
    </source>
</evidence>
<evidence type="ECO:0000313" key="4">
    <source>
        <dbReference type="Proteomes" id="UP000249890"/>
    </source>
</evidence>
<feature type="coiled-coil region" evidence="1">
    <location>
        <begin position="74"/>
        <end position="101"/>
    </location>
</feature>
<keyword evidence="1" id="KW-0175">Coiled coil</keyword>
<dbReference type="OrthoDB" id="2605017at2"/>